<evidence type="ECO:0000313" key="4">
    <source>
        <dbReference type="Proteomes" id="UP000800041"/>
    </source>
</evidence>
<feature type="compositionally biased region" description="Polar residues" evidence="2">
    <location>
        <begin position="15"/>
        <end position="26"/>
    </location>
</feature>
<name>A0A6G1H9K2_9PEZI</name>
<sequence length="270" mass="30251">MAATAAHAAPKELPNISSFRATLTSQPPTPPHPSEPAPEGRSGRAIQKLTADNDRLRRDLNHEKAAREESARELAASKAIIESLRSQLSNLTHDRDTNQLLVDRKERRIADMRTSLTTETGRREQAERKAREMATLLDNTVSNANKEVAEAKELAKFEQSNSVSLRDGLQSMKDHVAAVRREFTALQKKQEQRLAKVQRDMSALENVCELKGQEAEKTSDTVASMKQLLEDYKKRDAATDKINTEMQETVDKMKWVIALHTARQQKGDSG</sequence>
<feature type="region of interest" description="Disordered" evidence="2">
    <location>
        <begin position="1"/>
        <end position="58"/>
    </location>
</feature>
<reference evidence="3" key="1">
    <citation type="journal article" date="2020" name="Stud. Mycol.">
        <title>101 Dothideomycetes genomes: a test case for predicting lifestyles and emergence of pathogens.</title>
        <authorList>
            <person name="Haridas S."/>
            <person name="Albert R."/>
            <person name="Binder M."/>
            <person name="Bloem J."/>
            <person name="Labutti K."/>
            <person name="Salamov A."/>
            <person name="Andreopoulos B."/>
            <person name="Baker S."/>
            <person name="Barry K."/>
            <person name="Bills G."/>
            <person name="Bluhm B."/>
            <person name="Cannon C."/>
            <person name="Castanera R."/>
            <person name="Culley D."/>
            <person name="Daum C."/>
            <person name="Ezra D."/>
            <person name="Gonzalez J."/>
            <person name="Henrissat B."/>
            <person name="Kuo A."/>
            <person name="Liang C."/>
            <person name="Lipzen A."/>
            <person name="Lutzoni F."/>
            <person name="Magnuson J."/>
            <person name="Mondo S."/>
            <person name="Nolan M."/>
            <person name="Ohm R."/>
            <person name="Pangilinan J."/>
            <person name="Park H.-J."/>
            <person name="Ramirez L."/>
            <person name="Alfaro M."/>
            <person name="Sun H."/>
            <person name="Tritt A."/>
            <person name="Yoshinaga Y."/>
            <person name="Zwiers L.-H."/>
            <person name="Turgeon B."/>
            <person name="Goodwin S."/>
            <person name="Spatafora J."/>
            <person name="Crous P."/>
            <person name="Grigoriev I."/>
        </authorList>
    </citation>
    <scope>NUCLEOTIDE SEQUENCE</scope>
    <source>
        <strain evidence="3">CBS 113979</strain>
    </source>
</reference>
<feature type="compositionally biased region" description="Pro residues" evidence="2">
    <location>
        <begin position="27"/>
        <end position="36"/>
    </location>
</feature>
<keyword evidence="1" id="KW-0175">Coiled coil</keyword>
<evidence type="ECO:0008006" key="5">
    <source>
        <dbReference type="Google" id="ProtNLM"/>
    </source>
</evidence>
<evidence type="ECO:0000256" key="2">
    <source>
        <dbReference type="SAM" id="MobiDB-lite"/>
    </source>
</evidence>
<evidence type="ECO:0000256" key="1">
    <source>
        <dbReference type="SAM" id="Coils"/>
    </source>
</evidence>
<organism evidence="3 4">
    <name type="scientific">Aulographum hederae CBS 113979</name>
    <dbReference type="NCBI Taxonomy" id="1176131"/>
    <lineage>
        <taxon>Eukaryota</taxon>
        <taxon>Fungi</taxon>
        <taxon>Dikarya</taxon>
        <taxon>Ascomycota</taxon>
        <taxon>Pezizomycotina</taxon>
        <taxon>Dothideomycetes</taxon>
        <taxon>Pleosporomycetidae</taxon>
        <taxon>Aulographales</taxon>
        <taxon>Aulographaceae</taxon>
    </lineage>
</organism>
<keyword evidence="4" id="KW-1185">Reference proteome</keyword>
<dbReference type="AlphaFoldDB" id="A0A6G1H9K2"/>
<feature type="coiled-coil region" evidence="1">
    <location>
        <begin position="134"/>
        <end position="235"/>
    </location>
</feature>
<dbReference type="EMBL" id="ML977144">
    <property type="protein sequence ID" value="KAF1989689.1"/>
    <property type="molecule type" value="Genomic_DNA"/>
</dbReference>
<evidence type="ECO:0000313" key="3">
    <source>
        <dbReference type="EMBL" id="KAF1989689.1"/>
    </source>
</evidence>
<protein>
    <recommendedName>
        <fullName evidence="5">SWI5-dependent HO expression protein 3</fullName>
    </recommendedName>
</protein>
<dbReference type="OrthoDB" id="3918393at2759"/>
<proteinExistence type="predicted"/>
<accession>A0A6G1H9K2</accession>
<dbReference type="Proteomes" id="UP000800041">
    <property type="component" value="Unassembled WGS sequence"/>
</dbReference>
<gene>
    <name evidence="3" type="ORF">K402DRAFT_390655</name>
</gene>